<accession>V5EHS9</accession>
<feature type="domain" description="Poly(A) RNA polymerase mitochondrial-like central palm" evidence="2">
    <location>
        <begin position="137"/>
        <end position="292"/>
    </location>
</feature>
<dbReference type="eggNOG" id="KOG2277">
    <property type="taxonomic scope" value="Eukaryota"/>
</dbReference>
<dbReference type="CDD" id="cd05402">
    <property type="entry name" value="NT_PAP_TUTase"/>
    <property type="match status" value="1"/>
</dbReference>
<evidence type="ECO:0000313" key="4">
    <source>
        <dbReference type="Proteomes" id="UP000019377"/>
    </source>
</evidence>
<dbReference type="GO" id="GO:0010605">
    <property type="term" value="P:negative regulation of macromolecule metabolic process"/>
    <property type="evidence" value="ECO:0007669"/>
    <property type="project" value="UniProtKB-ARBA"/>
</dbReference>
<feature type="compositionally biased region" description="Polar residues" evidence="1">
    <location>
        <begin position="748"/>
        <end position="757"/>
    </location>
</feature>
<dbReference type="STRING" id="1365824.V5EHS9"/>
<dbReference type="OrthoDB" id="2274644at2759"/>
<dbReference type="InterPro" id="IPR054708">
    <property type="entry name" value="MTPAP-like_central"/>
</dbReference>
<dbReference type="Pfam" id="PF22600">
    <property type="entry name" value="MTPAP-like_central"/>
    <property type="match status" value="1"/>
</dbReference>
<name>V5EHS9_KALBG</name>
<dbReference type="HOGENOM" id="CLU_013698_0_0_1"/>
<dbReference type="SUPFAM" id="SSF81631">
    <property type="entry name" value="PAP/OAS1 substrate-binding domain"/>
    <property type="match status" value="1"/>
</dbReference>
<dbReference type="GO" id="GO:0031123">
    <property type="term" value="P:RNA 3'-end processing"/>
    <property type="evidence" value="ECO:0007669"/>
    <property type="project" value="TreeGrafter"/>
</dbReference>
<dbReference type="PANTHER" id="PTHR12271">
    <property type="entry name" value="POLY A POLYMERASE CID PAP -RELATED"/>
    <property type="match status" value="1"/>
</dbReference>
<keyword evidence="4" id="KW-1185">Reference proteome</keyword>
<proteinExistence type="predicted"/>
<dbReference type="EMBL" id="KI545851">
    <property type="protein sequence ID" value="EST10156.1"/>
    <property type="molecule type" value="Genomic_DNA"/>
</dbReference>
<gene>
    <name evidence="3" type="ORF">PSEUBRA_SCAF1g00614</name>
</gene>
<dbReference type="SUPFAM" id="SSF81301">
    <property type="entry name" value="Nucleotidyltransferase"/>
    <property type="match status" value="1"/>
</dbReference>
<feature type="region of interest" description="Disordered" evidence="1">
    <location>
        <begin position="713"/>
        <end position="764"/>
    </location>
</feature>
<dbReference type="InterPro" id="IPR043519">
    <property type="entry name" value="NT_sf"/>
</dbReference>
<dbReference type="PANTHER" id="PTHR12271:SF40">
    <property type="entry name" value="POLY(A) RNA POLYMERASE GLD2"/>
    <property type="match status" value="1"/>
</dbReference>
<feature type="region of interest" description="Disordered" evidence="1">
    <location>
        <begin position="43"/>
        <end position="75"/>
    </location>
</feature>
<feature type="region of interest" description="Disordered" evidence="1">
    <location>
        <begin position="639"/>
        <end position="658"/>
    </location>
</feature>
<sequence>MTMPTQGAQWPHFADTSFDAILREEEKTRRTFEIQKRVQDGMDALQLENDDAAHRSAEVERRNRQREEDKEKRKLAIQKQVEDGIKAIQQEKQRERARVEADQDACRKWLSDLKPASAASAADATAETVDLYAAIGRQLRGFWDESRPGASSQAHRNEVIADVQRAITRKWPGQGLQVAAFGSSVTGLLTETSDLDLVLLDPTRPCGVGTPLELRRDTNGFVRHTAGMPEWYSTNQIANALRNSNKFKTIVPISSANVPIVKMVHRKYDIPADININERFGLYNSQLIQAYANLQPQIVRPLIFFLKHWFSRRDLNDPAGKRGSMTFSSYTIALMALQVLQMEGILPNLQSPSMLKSLDVQSTFLYSRFKRPRRGKNAKANSLEELAPPSQEYNVTFATGEMDLEPYKTRALQLAAADAPADCVNDKLSATDRLLGRMLVSFVRFYTQLDRRRQVVSVVNGAPLQRKAGSHPGHVLFDSASEGEGSDLNEGHAEASADPLHFASRDADARAALREEQKDIWAGEELVVQDPFIFDRNTSRNIKAASVEKWQSTMQSAVALLGVQNQGDVGHAPQVRWKDAPLILDLCLSDAVRQELEAVVSSAIGSADTATTGSSIEPWKLAEEAAALERKIAKQAAESLRQEKKKQARRAKASEARRLQDEAAMVEDMIDGINAGRVTGYASANVHELWRLRQDQDASTAKEPLAVPLTFSVSRPTGSAAPTAAAAKTDTNGAAPKQLGAQEAALSPTVSSKTDGSSESEDVDLVALRLEQAARVAES</sequence>
<feature type="compositionally biased region" description="Low complexity" evidence="1">
    <location>
        <begin position="720"/>
        <end position="735"/>
    </location>
</feature>
<feature type="compositionally biased region" description="Basic and acidic residues" evidence="1">
    <location>
        <begin position="51"/>
        <end position="75"/>
    </location>
</feature>
<dbReference type="Gene3D" id="1.10.1410.10">
    <property type="match status" value="1"/>
</dbReference>
<dbReference type="Gene3D" id="3.30.460.10">
    <property type="entry name" value="Beta Polymerase, domain 2"/>
    <property type="match status" value="1"/>
</dbReference>
<evidence type="ECO:0000313" key="3">
    <source>
        <dbReference type="EMBL" id="EST10156.1"/>
    </source>
</evidence>
<feature type="region of interest" description="Disordered" evidence="1">
    <location>
        <begin position="468"/>
        <end position="495"/>
    </location>
</feature>
<dbReference type="GO" id="GO:0016779">
    <property type="term" value="F:nucleotidyltransferase activity"/>
    <property type="evidence" value="ECO:0007669"/>
    <property type="project" value="UniProtKB-ARBA"/>
</dbReference>
<dbReference type="AlphaFoldDB" id="V5EHS9"/>
<protein>
    <recommendedName>
        <fullName evidence="2">Poly(A) RNA polymerase mitochondrial-like central palm domain-containing protein</fullName>
    </recommendedName>
</protein>
<reference evidence="4" key="1">
    <citation type="journal article" date="2013" name="Genome Announc.">
        <title>Draft genome sequence of Pseudozyma brasiliensis sp. nov. strain GHG001, a high producer of endo-1,4-xylanase isolated from an insect pest of sugarcane.</title>
        <authorList>
            <person name="Oliveira J.V.D.C."/>
            <person name="dos Santos R.A.C."/>
            <person name="Borges T.A."/>
            <person name="Riano-Pachon D.M."/>
            <person name="Goldman G.H."/>
        </authorList>
    </citation>
    <scope>NUCLEOTIDE SEQUENCE [LARGE SCALE GENOMIC DNA]</scope>
    <source>
        <strain evidence="4">GHG001</strain>
    </source>
</reference>
<organism evidence="3 4">
    <name type="scientific">Kalmanozyma brasiliensis (strain GHG001)</name>
    <name type="common">Yeast</name>
    <name type="synonym">Pseudozyma brasiliensis</name>
    <dbReference type="NCBI Taxonomy" id="1365824"/>
    <lineage>
        <taxon>Eukaryota</taxon>
        <taxon>Fungi</taxon>
        <taxon>Dikarya</taxon>
        <taxon>Basidiomycota</taxon>
        <taxon>Ustilaginomycotina</taxon>
        <taxon>Ustilaginomycetes</taxon>
        <taxon>Ustilaginales</taxon>
        <taxon>Ustilaginaceae</taxon>
        <taxon>Kalmanozyma</taxon>
    </lineage>
</organism>
<evidence type="ECO:0000256" key="1">
    <source>
        <dbReference type="SAM" id="MobiDB-lite"/>
    </source>
</evidence>
<dbReference type="Proteomes" id="UP000019377">
    <property type="component" value="Unassembled WGS sequence"/>
</dbReference>
<dbReference type="OMA" id="EDMIDGI"/>
<evidence type="ECO:0000259" key="2">
    <source>
        <dbReference type="Pfam" id="PF22600"/>
    </source>
</evidence>